<gene>
    <name evidence="4" type="ORF">H9L21_04145</name>
    <name evidence="3" type="ORF">IBG24_05690</name>
</gene>
<dbReference type="InterPro" id="IPR020818">
    <property type="entry name" value="Chaperonin_GroES"/>
</dbReference>
<evidence type="ECO:0000313" key="3">
    <source>
        <dbReference type="EMBL" id="MBC9225802.1"/>
    </source>
</evidence>
<reference evidence="3" key="1">
    <citation type="submission" date="2020-09" db="EMBL/GenBank/DDBJ databases">
        <title>Novel species in genus Aeromicrobium.</title>
        <authorList>
            <person name="Zhang G."/>
        </authorList>
    </citation>
    <scope>NUCLEOTIDE SEQUENCE</scope>
    <source>
        <strain evidence="4">Zg-629</strain>
        <strain evidence="5">zg-629</strain>
        <strain evidence="3">Zg-636</strain>
    </source>
</reference>
<dbReference type="RefSeq" id="WP_154595566.1">
    <property type="nucleotide sequence ID" value="NZ_CP060587.1"/>
</dbReference>
<proteinExistence type="inferred from homology"/>
<dbReference type="Pfam" id="PF00166">
    <property type="entry name" value="Cpn10"/>
    <property type="match status" value="1"/>
</dbReference>
<dbReference type="Gene3D" id="2.30.33.40">
    <property type="entry name" value="GroES chaperonin"/>
    <property type="match status" value="1"/>
</dbReference>
<evidence type="ECO:0000313" key="6">
    <source>
        <dbReference type="Proteomes" id="UP000620591"/>
    </source>
</evidence>
<evidence type="ECO:0000256" key="2">
    <source>
        <dbReference type="ARBA" id="ARBA00023186"/>
    </source>
</evidence>
<dbReference type="InterPro" id="IPR011032">
    <property type="entry name" value="GroES-like_sf"/>
</dbReference>
<keyword evidence="5" id="KW-1185">Reference proteome</keyword>
<organism evidence="3 6">
    <name type="scientific">Aeromicrobium senzhongii</name>
    <dbReference type="NCBI Taxonomy" id="2663859"/>
    <lineage>
        <taxon>Bacteria</taxon>
        <taxon>Bacillati</taxon>
        <taxon>Actinomycetota</taxon>
        <taxon>Actinomycetes</taxon>
        <taxon>Propionibacteriales</taxon>
        <taxon>Nocardioidaceae</taxon>
        <taxon>Aeromicrobium</taxon>
    </lineage>
</organism>
<dbReference type="AlphaFoldDB" id="A0A8I0JZB3"/>
<protein>
    <submittedName>
        <fullName evidence="3">Co-chaperone GroES</fullName>
    </submittedName>
</protein>
<dbReference type="CDD" id="cd00320">
    <property type="entry name" value="cpn10"/>
    <property type="match status" value="1"/>
</dbReference>
<dbReference type="EMBL" id="JACTVM010000001">
    <property type="protein sequence ID" value="MBC9225802.1"/>
    <property type="molecule type" value="Genomic_DNA"/>
</dbReference>
<evidence type="ECO:0000256" key="1">
    <source>
        <dbReference type="ARBA" id="ARBA00006975"/>
    </source>
</evidence>
<keyword evidence="2" id="KW-0143">Chaperone</keyword>
<dbReference type="GO" id="GO:0005524">
    <property type="term" value="F:ATP binding"/>
    <property type="evidence" value="ECO:0007669"/>
    <property type="project" value="InterPro"/>
</dbReference>
<evidence type="ECO:0000313" key="5">
    <source>
        <dbReference type="Proteomes" id="UP000515871"/>
    </source>
</evidence>
<comment type="similarity">
    <text evidence="1">Belongs to the GroES chaperonin family.</text>
</comment>
<dbReference type="SMART" id="SM00883">
    <property type="entry name" value="Cpn10"/>
    <property type="match status" value="1"/>
</dbReference>
<dbReference type="EMBL" id="CP060587">
    <property type="protein sequence ID" value="QNL95141.1"/>
    <property type="molecule type" value="Genomic_DNA"/>
</dbReference>
<name>A0A8I0JZB3_9ACTN</name>
<sequence>MDAKLPIRMLHDRLLVSLDSEAGDRRSSGGIVIPATAAMGRRLSWARVEAVGSQVRAVEVGDRVLFDPEDRAEVEVRGESFILLRERDLHAVASERIDEGQTGLYL</sequence>
<dbReference type="Proteomes" id="UP000620591">
    <property type="component" value="Unassembled WGS sequence"/>
</dbReference>
<dbReference type="SUPFAM" id="SSF50129">
    <property type="entry name" value="GroES-like"/>
    <property type="match status" value="1"/>
</dbReference>
<dbReference type="GO" id="GO:0044183">
    <property type="term" value="F:protein folding chaperone"/>
    <property type="evidence" value="ECO:0007669"/>
    <property type="project" value="InterPro"/>
</dbReference>
<dbReference type="Proteomes" id="UP000515871">
    <property type="component" value="Chromosome"/>
</dbReference>
<evidence type="ECO:0000313" key="4">
    <source>
        <dbReference type="EMBL" id="QNL95141.1"/>
    </source>
</evidence>
<dbReference type="InterPro" id="IPR037124">
    <property type="entry name" value="Chaperonin_GroES_sf"/>
</dbReference>
<accession>A0A8I0JZB3</accession>